<dbReference type="EMBL" id="JAGFMF010011799">
    <property type="protein sequence ID" value="KAG8512349.1"/>
    <property type="molecule type" value="Genomic_DNA"/>
</dbReference>
<feature type="compositionally biased region" description="Polar residues" evidence="5">
    <location>
        <begin position="570"/>
        <end position="582"/>
    </location>
</feature>
<dbReference type="PROSITE" id="PS51450">
    <property type="entry name" value="LRR"/>
    <property type="match status" value="1"/>
</dbReference>
<dbReference type="InterPro" id="IPR032675">
    <property type="entry name" value="LRR_dom_sf"/>
</dbReference>
<dbReference type="PANTHER" id="PTHR23311:SF7">
    <property type="entry name" value="CENTROSOMAL PROTEIN OF 72 KDA"/>
    <property type="match status" value="1"/>
</dbReference>
<feature type="region of interest" description="Disordered" evidence="5">
    <location>
        <begin position="570"/>
        <end position="594"/>
    </location>
</feature>
<feature type="region of interest" description="Disordered" evidence="5">
    <location>
        <begin position="287"/>
        <end position="415"/>
    </location>
</feature>
<keyword evidence="1" id="KW-0433">Leucine-rich repeat</keyword>
<feature type="compositionally biased region" description="Polar residues" evidence="5">
    <location>
        <begin position="316"/>
        <end position="331"/>
    </location>
</feature>
<dbReference type="PANTHER" id="PTHR23311">
    <property type="entry name" value="HEAT SHOCK REGULATED 2"/>
    <property type="match status" value="1"/>
</dbReference>
<evidence type="ECO:0000256" key="2">
    <source>
        <dbReference type="ARBA" id="ARBA00022737"/>
    </source>
</evidence>
<keyword evidence="2" id="KW-0677">Repeat</keyword>
<dbReference type="GO" id="GO:0007099">
    <property type="term" value="P:centriole replication"/>
    <property type="evidence" value="ECO:0007669"/>
    <property type="project" value="TreeGrafter"/>
</dbReference>
<keyword evidence="3 4" id="KW-0175">Coiled coil</keyword>
<dbReference type="Proteomes" id="UP000700334">
    <property type="component" value="Unassembled WGS sequence"/>
</dbReference>
<dbReference type="InterPro" id="IPR001611">
    <property type="entry name" value="Leu-rich_rpt"/>
</dbReference>
<dbReference type="GO" id="GO:0007051">
    <property type="term" value="P:spindle organization"/>
    <property type="evidence" value="ECO:0007669"/>
    <property type="project" value="TreeGrafter"/>
</dbReference>
<accession>A0A8J6DL40</accession>
<dbReference type="OrthoDB" id="676979at2759"/>
<feature type="region of interest" description="Disordered" evidence="5">
    <location>
        <begin position="51"/>
        <end position="70"/>
    </location>
</feature>
<feature type="coiled-coil region" evidence="4">
    <location>
        <begin position="515"/>
        <end position="549"/>
    </location>
</feature>
<evidence type="ECO:0000313" key="7">
    <source>
        <dbReference type="Proteomes" id="UP000700334"/>
    </source>
</evidence>
<evidence type="ECO:0000256" key="3">
    <source>
        <dbReference type="ARBA" id="ARBA00023054"/>
    </source>
</evidence>
<evidence type="ECO:0000256" key="1">
    <source>
        <dbReference type="ARBA" id="ARBA00022614"/>
    </source>
</evidence>
<keyword evidence="7" id="KW-1185">Reference proteome</keyword>
<proteinExistence type="predicted"/>
<dbReference type="SUPFAM" id="SSF52058">
    <property type="entry name" value="L domain-like"/>
    <property type="match status" value="1"/>
</dbReference>
<evidence type="ECO:0000313" key="6">
    <source>
        <dbReference type="EMBL" id="KAG8512349.1"/>
    </source>
</evidence>
<sequence length="695" mass="76354">MPGDPHIHAWGTPPPILWRRARTSLPFENMAPASPRLVLCEEKIREKSGLAPHRDLGARRRESGRGRPGYRHRAAQFRRRALSPAGGIQYLVALQSLNLYYNCISSLEEVLRLRSLVELSDVDLRLNPVVQCEPDCRLLVLHLLPQLKRLGVRTSSVYESRVTVEGALAIRPVPVVLGKRIPLALGAAEYLGGWVPIPARVYIHAGPHGLSSPDDRPVRDSERKASWLHFASEDSLDSLDSPAFFRVGRPRLSKASRTDPTARKCLALDADDEAVLNLIAECEWGLSNPPGSTGSSQKEHEVDVHGPQGPRDSEDSGTSSQRLSLSVQKLLNSLPAPEKYRKRRTPGGRVQAPVEQESLSCLEVPTRPACPEEGLSRQSSSEGQLEQTFPPSEASEPGEPRAPSWGSARQASPRLPTALVPGRKAALELAQLEALLDLVDRYWSGHRSLHGHGAFLAQARRILSSVEEFTSSPDSSTVVREEVNYLTLENKSLKSHLAEQQQQHSAKMREVVSALSSAHKEMDDLKQHLDKSLEENSSLKSLLSSMEQEVRNTDASAALNLQISATAPSLSGAQASGYGTDTNRPRPQPPGSEAFVDAFLSGLQTSVKKLSGEIVELKEHLEHCNKIRELTHMLQESHSSLVSTNERLLQELSQLRVQHQAEVEQLHWSYRQLKKTLALAPQGSPPGSASLGGRS</sequence>
<feature type="compositionally biased region" description="Polar residues" evidence="5">
    <location>
        <begin position="376"/>
        <end position="390"/>
    </location>
</feature>
<name>A0A8J6DL40_GALPY</name>
<dbReference type="AlphaFoldDB" id="A0A8J6DL40"/>
<dbReference type="GO" id="GO:1904779">
    <property type="term" value="P:regulation of protein localization to centrosome"/>
    <property type="evidence" value="ECO:0007669"/>
    <property type="project" value="TreeGrafter"/>
</dbReference>
<dbReference type="Gene3D" id="3.80.10.10">
    <property type="entry name" value="Ribonuclease Inhibitor"/>
    <property type="match status" value="1"/>
</dbReference>
<reference evidence="6" key="1">
    <citation type="journal article" date="2021" name="Evol. Appl.">
        <title>The genome of the Pyrenean desman and the effects of bottlenecks and inbreeding on the genomic landscape of an endangered species.</title>
        <authorList>
            <person name="Escoda L."/>
            <person name="Castresana J."/>
        </authorList>
    </citation>
    <scope>NUCLEOTIDE SEQUENCE</scope>
    <source>
        <strain evidence="6">IBE-C5619</strain>
    </source>
</reference>
<protein>
    <submittedName>
        <fullName evidence="6">Centrosomal protein of 72 kDa</fullName>
    </submittedName>
</protein>
<feature type="compositionally biased region" description="Basic and acidic residues" evidence="5">
    <location>
        <begin position="51"/>
        <end position="65"/>
    </location>
</feature>
<gene>
    <name evidence="6" type="ORF">J0S82_008907</name>
</gene>
<evidence type="ECO:0000256" key="4">
    <source>
        <dbReference type="SAM" id="Coils"/>
    </source>
</evidence>
<evidence type="ECO:0000256" key="5">
    <source>
        <dbReference type="SAM" id="MobiDB-lite"/>
    </source>
</evidence>
<organism evidence="6 7">
    <name type="scientific">Galemys pyrenaicus</name>
    <name type="common">Iberian desman</name>
    <name type="synonym">Pyrenean desman</name>
    <dbReference type="NCBI Taxonomy" id="202257"/>
    <lineage>
        <taxon>Eukaryota</taxon>
        <taxon>Metazoa</taxon>
        <taxon>Chordata</taxon>
        <taxon>Craniata</taxon>
        <taxon>Vertebrata</taxon>
        <taxon>Euteleostomi</taxon>
        <taxon>Mammalia</taxon>
        <taxon>Eutheria</taxon>
        <taxon>Laurasiatheria</taxon>
        <taxon>Eulipotyphla</taxon>
        <taxon>Talpidae</taxon>
        <taxon>Galemys</taxon>
    </lineage>
</organism>
<dbReference type="GO" id="GO:0034451">
    <property type="term" value="C:centriolar satellite"/>
    <property type="evidence" value="ECO:0007669"/>
    <property type="project" value="TreeGrafter"/>
</dbReference>
<dbReference type="InterPro" id="IPR055320">
    <property type="entry name" value="CEP72-like"/>
</dbReference>
<comment type="caution">
    <text evidence="6">The sequence shown here is derived from an EMBL/GenBank/DDBJ whole genome shotgun (WGS) entry which is preliminary data.</text>
</comment>